<dbReference type="InterPro" id="IPR036525">
    <property type="entry name" value="Tubulin/FtsZ_GTPase_sf"/>
</dbReference>
<dbReference type="RefSeq" id="WP_119324729.1">
    <property type="nucleotide sequence ID" value="NZ_AP025739.1"/>
</dbReference>
<dbReference type="Gene3D" id="3.40.50.1440">
    <property type="entry name" value="Tubulin/FtsZ, GTPase domain"/>
    <property type="match status" value="1"/>
</dbReference>
<reference evidence="3 4" key="1">
    <citation type="journal article" date="2019" name="Int. J. Syst. Evol. Microbiol.">
        <title>Capsulimonas corticalis gen. nov., sp. nov., an aerobic capsulated bacterium, of a novel bacterial order, Capsulimonadales ord. nov., of the class Armatimonadia of the phylum Armatimonadetes.</title>
        <authorList>
            <person name="Li J."/>
            <person name="Kudo C."/>
            <person name="Tonouchi A."/>
        </authorList>
    </citation>
    <scope>NUCLEOTIDE SEQUENCE [LARGE SCALE GENOMIC DNA]</scope>
    <source>
        <strain evidence="3 4">AX-7</strain>
    </source>
</reference>
<gene>
    <name evidence="3" type="ORF">CCAX7_18390</name>
</gene>
<dbReference type="KEGG" id="ccot:CCAX7_18390"/>
<dbReference type="InterPro" id="IPR025904">
    <property type="entry name" value="Tubulin-like"/>
</dbReference>
<evidence type="ECO:0000256" key="2">
    <source>
        <dbReference type="SAM" id="MobiDB-lite"/>
    </source>
</evidence>
<dbReference type="Proteomes" id="UP000287394">
    <property type="component" value="Chromosome"/>
</dbReference>
<dbReference type="SUPFAM" id="SSF52490">
    <property type="entry name" value="Tubulin nucleotide-binding domain-like"/>
    <property type="match status" value="1"/>
</dbReference>
<feature type="compositionally biased region" description="Low complexity" evidence="2">
    <location>
        <begin position="22"/>
        <end position="39"/>
    </location>
</feature>
<keyword evidence="4" id="KW-1185">Reference proteome</keyword>
<sequence>MADNITPPVLPIQPAPAPAPAPTISAPAGAASTTGPTADDGRLRGISRSIIIGVGGTGHQILLDVRKRLIEKYESLDKVPIVGFMLLDTDQAIFSKNPDYDDAVNLDNADKIHTSVHGVDNLRKNLREHPHLRTWLDARVLTGDIDQGAGAVRARGRLAYFWNYATIARKLEEEMLKVTRDSSKETAIRNGLQVGEGLTVYIVGSMLGGTGSGMFLDLAYTVRNKFKSQRMLEMVGMFSIPPNSEAVAVDNRPNAYAALMELNHFTDPSTTFSAQYQAEIPPMEDADPPFRYTYLVDTSSPSAQLDSVKDLVEMIGHSIFLDLTSEFQRQKKSNRNNFDQFLITSDGLGCAQNYMGFGLASIYFPKDKVMTACSNRLAGDIVRRWTEPLERVVNIGAFTDQELARLGLTTDAVERLVTTANSESGETLRDMSMAYWNGANRQYETSYPGHNRVVEYLVARQKESDARVIDTDPNPDLLSKRKTNLGESVFQIQQNLGTGIKAKDKALRDWVSAQVNDPNHRHGVAAAALDTMADRFRTYMTQLERTQEERKNGLQPTIQTRDAALQKINRYAGDIMLSLIAKAKRSEIDGEKDNFLAAARRYDAEMVDIRGGEAALVFYRHLLATVASLKSEMDRYVERIESLRAGFARAEREAVQEPVDVNGEVLFNPGRRDTDPVTGADRYVGGDIDDRYGHYVGNAMDTNNATVNNLISDILETLGTKADIWGVRDGELPRIAGTILSHTRAVFKPVEEESVLDKFYSKYGHDTDRTIQTLRRVGSLSTPFLHLQENAPNYTHNINKEQTIIGVLHGAAPRTESEQRFRTMIMDTVQGVKDQQISNSNEPHQVLFLRERAAFPLRLLQGMESYRYAYDQVKSLGAAANPIHTRTDIKDWIRISPPSAEDQKSAWRTFVIGWASGVIDEEHESRYTSVGTRDIVSFVANYTDKFGMPKSDSLGGFNSVESVVAGFKTDAGSAPGRPPAEARDLVQRLCDDRRMQAQINAAIDERLRSEGAAALGARLVQHANNQKMGLAPNFYDPYYKVLTDYLEEINYAGGGQPTAIPATVSAVPAVLPSAAPEPAPVAAPAPARATLKERLLETKELLDEGFITQDEYETRRQAILKEM</sequence>
<accession>A0A402D5F3</accession>
<evidence type="ECO:0000313" key="4">
    <source>
        <dbReference type="Proteomes" id="UP000287394"/>
    </source>
</evidence>
<dbReference type="EMBL" id="AP025739">
    <property type="protein sequence ID" value="BDI29788.1"/>
    <property type="molecule type" value="Genomic_DNA"/>
</dbReference>
<dbReference type="AlphaFoldDB" id="A0A402D5F3"/>
<dbReference type="Pfam" id="PF13809">
    <property type="entry name" value="Tubulin_2"/>
    <property type="match status" value="1"/>
</dbReference>
<proteinExistence type="predicted"/>
<evidence type="ECO:0000313" key="3">
    <source>
        <dbReference type="EMBL" id="BDI29788.1"/>
    </source>
</evidence>
<protein>
    <submittedName>
        <fullName evidence="3">Uncharacterized protein</fullName>
    </submittedName>
</protein>
<name>A0A402D5F3_9BACT</name>
<dbReference type="OrthoDB" id="3400278at2"/>
<keyword evidence="1" id="KW-0175">Coiled coil</keyword>
<feature type="region of interest" description="Disordered" evidence="2">
    <location>
        <begin position="1"/>
        <end position="39"/>
    </location>
</feature>
<organism evidence="3 4">
    <name type="scientific">Capsulimonas corticalis</name>
    <dbReference type="NCBI Taxonomy" id="2219043"/>
    <lineage>
        <taxon>Bacteria</taxon>
        <taxon>Bacillati</taxon>
        <taxon>Armatimonadota</taxon>
        <taxon>Armatimonadia</taxon>
        <taxon>Capsulimonadales</taxon>
        <taxon>Capsulimonadaceae</taxon>
        <taxon>Capsulimonas</taxon>
    </lineage>
</organism>
<feature type="coiled-coil region" evidence="1">
    <location>
        <begin position="626"/>
        <end position="653"/>
    </location>
</feature>
<evidence type="ECO:0000256" key="1">
    <source>
        <dbReference type="SAM" id="Coils"/>
    </source>
</evidence>
<feature type="compositionally biased region" description="Pro residues" evidence="2">
    <location>
        <begin position="8"/>
        <end position="21"/>
    </location>
</feature>